<dbReference type="Proteomes" id="UP000273966">
    <property type="component" value="Unassembled WGS sequence"/>
</dbReference>
<proteinExistence type="predicted"/>
<dbReference type="Gene3D" id="1.20.120.450">
    <property type="entry name" value="dinb family like domain"/>
    <property type="match status" value="1"/>
</dbReference>
<gene>
    <name evidence="1" type="ORF">D8879_07860</name>
</gene>
<protein>
    <recommendedName>
        <fullName evidence="3">ClbS/DfsB family four-helix bundle protein</fullName>
    </recommendedName>
</protein>
<dbReference type="PANTHER" id="PTHR40658">
    <property type="match status" value="1"/>
</dbReference>
<dbReference type="InterPro" id="IPR012550">
    <property type="entry name" value="DUF1706"/>
</dbReference>
<evidence type="ECO:0000313" key="2">
    <source>
        <dbReference type="Proteomes" id="UP000273966"/>
    </source>
</evidence>
<evidence type="ECO:0008006" key="3">
    <source>
        <dbReference type="Google" id="ProtNLM"/>
    </source>
</evidence>
<accession>A0AB74DJF7</accession>
<evidence type="ECO:0000313" key="1">
    <source>
        <dbReference type="EMBL" id="RSI30252.1"/>
    </source>
</evidence>
<name>A0AB74DJF7_STRSA</name>
<dbReference type="EMBL" id="RJMT01000008">
    <property type="protein sequence ID" value="RSI30252.1"/>
    <property type="molecule type" value="Genomic_DNA"/>
</dbReference>
<dbReference type="Pfam" id="PF08020">
    <property type="entry name" value="DUF1706"/>
    <property type="match status" value="1"/>
</dbReference>
<comment type="caution">
    <text evidence="1">The sequence shown here is derived from an EMBL/GenBank/DDBJ whole genome shotgun (WGS) entry which is preliminary data.</text>
</comment>
<organism evidence="1 2">
    <name type="scientific">Streptococcus sanguinis</name>
    <dbReference type="NCBI Taxonomy" id="1305"/>
    <lineage>
        <taxon>Bacteria</taxon>
        <taxon>Bacillati</taxon>
        <taxon>Bacillota</taxon>
        <taxon>Bacilli</taxon>
        <taxon>Lactobacillales</taxon>
        <taxon>Streptococcaceae</taxon>
        <taxon>Streptococcus</taxon>
    </lineage>
</organism>
<dbReference type="PANTHER" id="PTHR40658:SF4">
    <property type="entry name" value="HYPOTHETICAL CYTOSOLIC PROTEIN"/>
    <property type="match status" value="1"/>
</dbReference>
<sequence length="180" mass="21408">MPRPKTKEDLLLVAKENFEKLQTLISKLSDQELNTPFDFSQDAKKKEAHWRRDKNVRDVLIHLYEWHQLLLNWVYSNQEGQEQPFLPAPYNWRIYGELNLEFWKKHQNTSLKEATEIFHQSHQDVLHLADTFTNEELFSKNVYKWVGGTVLGSYFVSATSSHYDWAMKKLKAHQKNCKAK</sequence>
<reference evidence="1 2" key="1">
    <citation type="submission" date="2018-11" db="EMBL/GenBank/DDBJ databases">
        <title>Species Designations Belie Phenotypic and Genotypic Heterogeneity in Oral Streptococci.</title>
        <authorList>
            <person name="Velsko I."/>
        </authorList>
    </citation>
    <scope>NUCLEOTIDE SEQUENCE [LARGE SCALE GENOMIC DNA]</scope>
    <source>
        <strain evidence="1 2">BCC16</strain>
    </source>
</reference>
<dbReference type="InterPro" id="IPR034660">
    <property type="entry name" value="DinB/YfiT-like"/>
</dbReference>
<dbReference type="AlphaFoldDB" id="A0AB74DJF7"/>
<dbReference type="PIRSF" id="PIRSF031551">
    <property type="entry name" value="DUF1706"/>
    <property type="match status" value="1"/>
</dbReference>
<dbReference type="RefSeq" id="WP_125378373.1">
    <property type="nucleotide sequence ID" value="NZ_CP071419.1"/>
</dbReference>